<evidence type="ECO:0000256" key="2">
    <source>
        <dbReference type="SAM" id="SignalP"/>
    </source>
</evidence>
<evidence type="ECO:0000313" key="4">
    <source>
        <dbReference type="EMBL" id="KFI56785.1"/>
    </source>
</evidence>
<feature type="region of interest" description="Disordered" evidence="1">
    <location>
        <begin position="193"/>
        <end position="214"/>
    </location>
</feature>
<dbReference type="PROSITE" id="PS00201">
    <property type="entry name" value="FLAVODOXIN"/>
    <property type="match status" value="1"/>
</dbReference>
<dbReference type="AlphaFoldDB" id="A0A087ADD5"/>
<dbReference type="RefSeq" id="WP_051354942.1">
    <property type="nucleotide sequence ID" value="NZ_JGYU01000009.1"/>
</dbReference>
<keyword evidence="2" id="KW-0732">Signal</keyword>
<comment type="caution">
    <text evidence="4">The sequence shown here is derived from an EMBL/GenBank/DDBJ whole genome shotgun (WGS) entry which is preliminary data.</text>
</comment>
<dbReference type="GO" id="GO:0009055">
    <property type="term" value="F:electron transfer activity"/>
    <property type="evidence" value="ECO:0007669"/>
    <property type="project" value="InterPro"/>
</dbReference>
<reference evidence="4 5" key="1">
    <citation type="submission" date="2014-03" db="EMBL/GenBank/DDBJ databases">
        <title>Genomics of Bifidobacteria.</title>
        <authorList>
            <person name="Ventura M."/>
            <person name="Milani C."/>
            <person name="Lugli G.A."/>
        </authorList>
    </citation>
    <scope>NUCLEOTIDE SEQUENCE [LARGE SCALE GENOMIC DNA]</scope>
    <source>
        <strain evidence="4 5">LMG 10510</strain>
    </source>
</reference>
<feature type="domain" description="Flavodoxin-like" evidence="3">
    <location>
        <begin position="56"/>
        <end position="211"/>
    </location>
</feature>
<keyword evidence="5" id="KW-1185">Reference proteome</keyword>
<dbReference type="Proteomes" id="UP000028995">
    <property type="component" value="Unassembled WGS sequence"/>
</dbReference>
<feature type="chain" id="PRO_5039581031" evidence="2">
    <location>
        <begin position="22"/>
        <end position="214"/>
    </location>
</feature>
<gene>
    <name evidence="4" type="ORF">BCHO_1268</name>
</gene>
<dbReference type="EMBL" id="JGYU01000009">
    <property type="protein sequence ID" value="KFI56785.1"/>
    <property type="molecule type" value="Genomic_DNA"/>
</dbReference>
<name>A0A087ADD5_9BIFI</name>
<organism evidence="4 5">
    <name type="scientific">Bifidobacterium choerinum</name>
    <dbReference type="NCBI Taxonomy" id="35760"/>
    <lineage>
        <taxon>Bacteria</taxon>
        <taxon>Bacillati</taxon>
        <taxon>Actinomycetota</taxon>
        <taxon>Actinomycetes</taxon>
        <taxon>Bifidobacteriales</taxon>
        <taxon>Bifidobacteriaceae</taxon>
        <taxon>Bifidobacterium</taxon>
    </lineage>
</organism>
<dbReference type="InterPro" id="IPR008254">
    <property type="entry name" value="Flavodoxin/NO_synth"/>
</dbReference>
<dbReference type="GO" id="GO:0010181">
    <property type="term" value="F:FMN binding"/>
    <property type="evidence" value="ECO:0007669"/>
    <property type="project" value="InterPro"/>
</dbReference>
<dbReference type="PANTHER" id="PTHR39201:SF1">
    <property type="entry name" value="FLAVODOXIN-LIKE DOMAIN-CONTAINING PROTEIN"/>
    <property type="match status" value="1"/>
</dbReference>
<dbReference type="Pfam" id="PF12682">
    <property type="entry name" value="Flavodoxin_4"/>
    <property type="match status" value="1"/>
</dbReference>
<accession>A0A087ADD5</accession>
<dbReference type="InterPro" id="IPR001226">
    <property type="entry name" value="Flavodoxin_CS"/>
</dbReference>
<evidence type="ECO:0000259" key="3">
    <source>
        <dbReference type="Pfam" id="PF12682"/>
    </source>
</evidence>
<feature type="signal peptide" evidence="2">
    <location>
        <begin position="1"/>
        <end position="21"/>
    </location>
</feature>
<dbReference type="PROSITE" id="PS51257">
    <property type="entry name" value="PROKAR_LIPOPROTEIN"/>
    <property type="match status" value="1"/>
</dbReference>
<proteinExistence type="predicted"/>
<evidence type="ECO:0000313" key="5">
    <source>
        <dbReference type="Proteomes" id="UP000028995"/>
    </source>
</evidence>
<dbReference type="PANTHER" id="PTHR39201">
    <property type="entry name" value="EXPORTED PROTEIN-RELATED"/>
    <property type="match status" value="1"/>
</dbReference>
<protein>
    <submittedName>
        <fullName evidence="4">Flavodoxin</fullName>
    </submittedName>
</protein>
<dbReference type="SUPFAM" id="SSF52218">
    <property type="entry name" value="Flavoproteins"/>
    <property type="match status" value="1"/>
</dbReference>
<evidence type="ECO:0000256" key="1">
    <source>
        <dbReference type="SAM" id="MobiDB-lite"/>
    </source>
</evidence>
<sequence length="214" mass="23126">MNLAKRIMTGIVGLAAVVTLAACGSTGSTSNSPTADASDGTGGSAPAGTATSGDGKTIVVYWSGTGNTKRVAEDIAKDTDATLYELEPDPAYTQEDLNFNDADSRVVKEYEDKSLEDIKLKNAQVPDWNSYTTVYFGYPIWWQEAVWPVCNFIRDNDFSGKTVIPFCTSMSSPIGDSATNLKKLAKNPGAWKDGRRFSEDADPNDVADWVKSQR</sequence>
<dbReference type="InterPro" id="IPR029039">
    <property type="entry name" value="Flavoprotein-like_sf"/>
</dbReference>
<dbReference type="STRING" id="35760.BCHO_1268"/>
<feature type="region of interest" description="Disordered" evidence="1">
    <location>
        <begin position="25"/>
        <end position="51"/>
    </location>
</feature>
<dbReference type="OrthoDB" id="9806505at2"/>
<dbReference type="Gene3D" id="3.40.50.360">
    <property type="match status" value="1"/>
</dbReference>
<dbReference type="eggNOG" id="COG0716">
    <property type="taxonomic scope" value="Bacteria"/>
</dbReference>